<dbReference type="CDD" id="cd00082">
    <property type="entry name" value="HisKA"/>
    <property type="match status" value="1"/>
</dbReference>
<evidence type="ECO:0000256" key="2">
    <source>
        <dbReference type="ARBA" id="ARBA00004370"/>
    </source>
</evidence>
<evidence type="ECO:0000313" key="13">
    <source>
        <dbReference type="Proteomes" id="UP000017747"/>
    </source>
</evidence>
<evidence type="ECO:0000256" key="4">
    <source>
        <dbReference type="ARBA" id="ARBA00022553"/>
    </source>
</evidence>
<evidence type="ECO:0000259" key="10">
    <source>
        <dbReference type="PROSITE" id="PS50109"/>
    </source>
</evidence>
<dbReference type="InterPro" id="IPR003661">
    <property type="entry name" value="HisK_dim/P_dom"/>
</dbReference>
<dbReference type="SMART" id="SM00388">
    <property type="entry name" value="HisKA"/>
    <property type="match status" value="1"/>
</dbReference>
<keyword evidence="9" id="KW-0812">Transmembrane</keyword>
<dbReference type="AlphaFoldDB" id="V7I6V7"/>
<keyword evidence="5" id="KW-0808">Transferase</keyword>
<comment type="catalytic activity">
    <reaction evidence="1">
        <text>ATP + protein L-histidine = ADP + protein N-phospho-L-histidine.</text>
        <dbReference type="EC" id="2.7.13.3"/>
    </reaction>
</comment>
<feature type="coiled-coil region" evidence="8">
    <location>
        <begin position="213"/>
        <end position="240"/>
    </location>
</feature>
<dbReference type="PRINTS" id="PR00344">
    <property type="entry name" value="BCTRLSENSOR"/>
</dbReference>
<gene>
    <name evidence="12" type="ORF">T472_0205810</name>
</gene>
<dbReference type="InterPro" id="IPR005467">
    <property type="entry name" value="His_kinase_dom"/>
</dbReference>
<dbReference type="PANTHER" id="PTHR45453">
    <property type="entry name" value="PHOSPHATE REGULON SENSOR PROTEIN PHOR"/>
    <property type="match status" value="1"/>
</dbReference>
<evidence type="ECO:0000313" key="12">
    <source>
        <dbReference type="EMBL" id="ETA81583.1"/>
    </source>
</evidence>
<dbReference type="InterPro" id="IPR050351">
    <property type="entry name" value="BphY/WalK/GraS-like"/>
</dbReference>
<sequence length="455" mass="50568">MIRIGRQLGRYFALVSMTSVLLITVLSNIGMNIFFTMYLRDSQKSEDIAIADYATELLHEDGLLDETDLMSIEHYAFTMSAEVIMEDSEGNVIMSTREPSDVTGEPGRSDYMDLEKFEYKEYSYGSPETGKGSIVIGRPRSIFSASPDRQFLITINLIYLAAAGISLAIGFFLRSRVSGMFLDPIYSIQKNARYIEEGNFRGVMDVETKTIELDELSRSINNMALRLEQQERLRKRLTSDIAHELRTPLSTVNSHLEAFIDGVWEPTPERLTLLQDEIRRLTNLIKDLGDLSYMESGEISLAMKEISLSGLIANVVENFEPLFVSDGKNITTDIEEGIITKGDSDRLNQVFINIIANSLKYTNTGGHVAVALKIEGESAVVTVSDNGIGICSDDIPFVFERFYRSDRSRSRETGGKGIGLTISKALVEAHKGIIGIESTDGKGTTVKISLPAWKG</sequence>
<dbReference type="RefSeq" id="WP_023383397.1">
    <property type="nucleotide sequence ID" value="NZ_AXUN02000090.1"/>
</dbReference>
<comment type="caution">
    <text evidence="12">The sequence shown here is derived from an EMBL/GenBank/DDBJ whole genome shotgun (WGS) entry which is preliminary data.</text>
</comment>
<dbReference type="eggNOG" id="COG5002">
    <property type="taxonomic scope" value="Bacteria"/>
</dbReference>
<dbReference type="PROSITE" id="PS50885">
    <property type="entry name" value="HAMP"/>
    <property type="match status" value="1"/>
</dbReference>
<dbReference type="SUPFAM" id="SSF55874">
    <property type="entry name" value="ATPase domain of HSP90 chaperone/DNA topoisomerase II/histidine kinase"/>
    <property type="match status" value="1"/>
</dbReference>
<accession>V7I6V7</accession>
<dbReference type="Pfam" id="PF00512">
    <property type="entry name" value="HisKA"/>
    <property type="match status" value="1"/>
</dbReference>
<dbReference type="Pfam" id="PF02518">
    <property type="entry name" value="HATPase_c"/>
    <property type="match status" value="1"/>
</dbReference>
<feature type="transmembrane region" description="Helical" evidence="9">
    <location>
        <begin position="12"/>
        <end position="35"/>
    </location>
</feature>
<reference evidence="12 13" key="1">
    <citation type="journal article" date="2014" name="Genome Announc.">
        <title>Genome Sequence of Youngiibacter fragilis, the Type Strain of the Genus Youngiibacter.</title>
        <authorList>
            <person name="Wawrik C.B."/>
            <person name="Callaghan A.V."/>
            <person name="Stamps B.W."/>
            <person name="Wawrik B."/>
        </authorList>
    </citation>
    <scope>NUCLEOTIDE SEQUENCE [LARGE SCALE GENOMIC DNA]</scope>
    <source>
        <strain evidence="12 13">232.1</strain>
    </source>
</reference>
<name>V7I6V7_9CLOT</name>
<keyword evidence="9" id="KW-1133">Transmembrane helix</keyword>
<dbReference type="Gene3D" id="3.30.565.10">
    <property type="entry name" value="Histidine kinase-like ATPase, C-terminal domain"/>
    <property type="match status" value="1"/>
</dbReference>
<evidence type="ECO:0000256" key="8">
    <source>
        <dbReference type="SAM" id="Coils"/>
    </source>
</evidence>
<dbReference type="SMART" id="SM00387">
    <property type="entry name" value="HATPase_c"/>
    <property type="match status" value="1"/>
</dbReference>
<dbReference type="GO" id="GO:0016036">
    <property type="term" value="P:cellular response to phosphate starvation"/>
    <property type="evidence" value="ECO:0007669"/>
    <property type="project" value="TreeGrafter"/>
</dbReference>
<evidence type="ECO:0000256" key="3">
    <source>
        <dbReference type="ARBA" id="ARBA00012438"/>
    </source>
</evidence>
<evidence type="ECO:0000256" key="5">
    <source>
        <dbReference type="ARBA" id="ARBA00022679"/>
    </source>
</evidence>
<evidence type="ECO:0000256" key="7">
    <source>
        <dbReference type="ARBA" id="ARBA00023012"/>
    </source>
</evidence>
<dbReference type="SUPFAM" id="SSF47384">
    <property type="entry name" value="Homodimeric domain of signal transducing histidine kinase"/>
    <property type="match status" value="1"/>
</dbReference>
<dbReference type="InterPro" id="IPR003660">
    <property type="entry name" value="HAMP_dom"/>
</dbReference>
<organism evidence="12 13">
    <name type="scientific">Youngiibacter fragilis 232.1</name>
    <dbReference type="NCBI Taxonomy" id="994573"/>
    <lineage>
        <taxon>Bacteria</taxon>
        <taxon>Bacillati</taxon>
        <taxon>Bacillota</taxon>
        <taxon>Clostridia</taxon>
        <taxon>Eubacteriales</taxon>
        <taxon>Clostridiaceae</taxon>
        <taxon>Youngiibacter</taxon>
    </lineage>
</organism>
<evidence type="ECO:0000256" key="9">
    <source>
        <dbReference type="SAM" id="Phobius"/>
    </source>
</evidence>
<dbReference type="GO" id="GO:0000155">
    <property type="term" value="F:phosphorelay sensor kinase activity"/>
    <property type="evidence" value="ECO:0007669"/>
    <property type="project" value="InterPro"/>
</dbReference>
<proteinExistence type="predicted"/>
<evidence type="ECO:0000256" key="1">
    <source>
        <dbReference type="ARBA" id="ARBA00000085"/>
    </source>
</evidence>
<feature type="domain" description="Histidine kinase" evidence="10">
    <location>
        <begin position="240"/>
        <end position="454"/>
    </location>
</feature>
<keyword evidence="9" id="KW-0472">Membrane</keyword>
<comment type="subcellular location">
    <subcellularLocation>
        <location evidence="2">Membrane</location>
    </subcellularLocation>
</comment>
<dbReference type="CDD" id="cd00075">
    <property type="entry name" value="HATPase"/>
    <property type="match status" value="1"/>
</dbReference>
<dbReference type="PROSITE" id="PS50109">
    <property type="entry name" value="HIS_KIN"/>
    <property type="match status" value="1"/>
</dbReference>
<feature type="transmembrane region" description="Helical" evidence="9">
    <location>
        <begin position="151"/>
        <end position="173"/>
    </location>
</feature>
<dbReference type="EC" id="2.7.13.3" evidence="3"/>
<dbReference type="GO" id="GO:0005886">
    <property type="term" value="C:plasma membrane"/>
    <property type="evidence" value="ECO:0007669"/>
    <property type="project" value="TreeGrafter"/>
</dbReference>
<keyword evidence="6 12" id="KW-0418">Kinase</keyword>
<protein>
    <recommendedName>
        <fullName evidence="3">histidine kinase</fullName>
        <ecNumber evidence="3">2.7.13.3</ecNumber>
    </recommendedName>
</protein>
<evidence type="ECO:0000259" key="11">
    <source>
        <dbReference type="PROSITE" id="PS50885"/>
    </source>
</evidence>
<dbReference type="Proteomes" id="UP000017747">
    <property type="component" value="Unassembled WGS sequence"/>
</dbReference>
<keyword evidence="13" id="KW-1185">Reference proteome</keyword>
<feature type="domain" description="HAMP" evidence="11">
    <location>
        <begin position="179"/>
        <end position="232"/>
    </location>
</feature>
<evidence type="ECO:0000256" key="6">
    <source>
        <dbReference type="ARBA" id="ARBA00022777"/>
    </source>
</evidence>
<dbReference type="Gene3D" id="1.10.287.130">
    <property type="match status" value="1"/>
</dbReference>
<dbReference type="GO" id="GO:0004721">
    <property type="term" value="F:phosphoprotein phosphatase activity"/>
    <property type="evidence" value="ECO:0007669"/>
    <property type="project" value="TreeGrafter"/>
</dbReference>
<dbReference type="CDD" id="cd06225">
    <property type="entry name" value="HAMP"/>
    <property type="match status" value="1"/>
</dbReference>
<dbReference type="STRING" id="994573.T472_0205810"/>
<dbReference type="FunFam" id="3.30.565.10:FF:000006">
    <property type="entry name" value="Sensor histidine kinase WalK"/>
    <property type="match status" value="1"/>
</dbReference>
<dbReference type="OrthoDB" id="9813151at2"/>
<keyword evidence="7" id="KW-0902">Two-component regulatory system</keyword>
<keyword evidence="4" id="KW-0597">Phosphoprotein</keyword>
<dbReference type="PANTHER" id="PTHR45453:SF1">
    <property type="entry name" value="PHOSPHATE REGULON SENSOR PROTEIN PHOR"/>
    <property type="match status" value="1"/>
</dbReference>
<dbReference type="InterPro" id="IPR004358">
    <property type="entry name" value="Sig_transdc_His_kin-like_C"/>
</dbReference>
<keyword evidence="8" id="KW-0175">Coiled coil</keyword>
<dbReference type="InterPro" id="IPR003594">
    <property type="entry name" value="HATPase_dom"/>
</dbReference>
<dbReference type="EMBL" id="AXUN02000090">
    <property type="protein sequence ID" value="ETA81583.1"/>
    <property type="molecule type" value="Genomic_DNA"/>
</dbReference>
<dbReference type="InterPro" id="IPR036890">
    <property type="entry name" value="HATPase_C_sf"/>
</dbReference>
<dbReference type="InterPro" id="IPR036097">
    <property type="entry name" value="HisK_dim/P_sf"/>
</dbReference>